<keyword evidence="3" id="KW-1185">Reference proteome</keyword>
<sequence length="348" mass="39197">MSEVKVGDRVLSTNTEDGTLIFSEVVAFLDRDPHRMASFYTIETASGKSVTLTSKHLLYYFSQKDVEDSTIVGNVRDKVLNQNTIVSKYNCTRIQKNLVIDSGCNNSFPLISSMSKIRSGRLERRNYVTQQHKEKIPHGRLAYAEELSVGQYLLLASPDISPSDVSHKAFVSISREYKKESSSNAKNLASVFDNVYGEKVNPFPEMKNSEKHLSPDRIVSIVTKTRRGVFAPLTVHGTVIVDGFAISCYAFLKDVNLAHNVLAPIRAYHFTRQKLSDWLNSVTVPVSDLLASWPYLASLKTKWYAVDQMNFTSHSEVYTTEQIGAHWYAKVLYSIAVDVLGMDIFIFI</sequence>
<dbReference type="CDD" id="cd00081">
    <property type="entry name" value="Hint"/>
    <property type="match status" value="1"/>
</dbReference>
<dbReference type="GO" id="GO:0016540">
    <property type="term" value="P:protein autoprocessing"/>
    <property type="evidence" value="ECO:0007669"/>
    <property type="project" value="InterPro"/>
</dbReference>
<dbReference type="GO" id="GO:0007224">
    <property type="term" value="P:smoothened signaling pathway"/>
    <property type="evidence" value="ECO:0007669"/>
    <property type="project" value="TreeGrafter"/>
</dbReference>
<evidence type="ECO:0000313" key="3">
    <source>
        <dbReference type="Proteomes" id="UP000735302"/>
    </source>
</evidence>
<dbReference type="GO" id="GO:0010468">
    <property type="term" value="P:regulation of gene expression"/>
    <property type="evidence" value="ECO:0007669"/>
    <property type="project" value="TreeGrafter"/>
</dbReference>
<dbReference type="PANTHER" id="PTHR11889:SF31">
    <property type="entry name" value="PROTEIN HEDGEHOG"/>
    <property type="match status" value="1"/>
</dbReference>
<name>A0AAV3YZL1_9GAST</name>
<dbReference type="GO" id="GO:0005113">
    <property type="term" value="F:patched binding"/>
    <property type="evidence" value="ECO:0007669"/>
    <property type="project" value="TreeGrafter"/>
</dbReference>
<protein>
    <submittedName>
        <fullName evidence="2">Hedgehog protein</fullName>
    </submittedName>
</protein>
<dbReference type="EMBL" id="BLXT01001819">
    <property type="protein sequence ID" value="GFN87849.1"/>
    <property type="molecule type" value="Genomic_DNA"/>
</dbReference>
<gene>
    <name evidence="2" type="ORF">PoB_001435500</name>
</gene>
<dbReference type="GO" id="GO:0005615">
    <property type="term" value="C:extracellular space"/>
    <property type="evidence" value="ECO:0007669"/>
    <property type="project" value="TreeGrafter"/>
</dbReference>
<dbReference type="GO" id="GO:0001708">
    <property type="term" value="P:cell fate specification"/>
    <property type="evidence" value="ECO:0007669"/>
    <property type="project" value="TreeGrafter"/>
</dbReference>
<dbReference type="SMART" id="SM00305">
    <property type="entry name" value="HintC"/>
    <property type="match status" value="1"/>
</dbReference>
<feature type="domain" description="Hint" evidence="1">
    <location>
        <begin position="210"/>
        <end position="254"/>
    </location>
</feature>
<comment type="caution">
    <text evidence="2">The sequence shown here is derived from an EMBL/GenBank/DDBJ whole genome shotgun (WGS) entry which is preliminary data.</text>
</comment>
<dbReference type="InterPro" id="IPR036844">
    <property type="entry name" value="Hint_dom_sf"/>
</dbReference>
<reference evidence="2 3" key="1">
    <citation type="journal article" date="2021" name="Elife">
        <title>Chloroplast acquisition without the gene transfer in kleptoplastic sea slugs, Plakobranchus ocellatus.</title>
        <authorList>
            <person name="Maeda T."/>
            <person name="Takahashi S."/>
            <person name="Yoshida T."/>
            <person name="Shimamura S."/>
            <person name="Takaki Y."/>
            <person name="Nagai Y."/>
            <person name="Toyoda A."/>
            <person name="Suzuki Y."/>
            <person name="Arimoto A."/>
            <person name="Ishii H."/>
            <person name="Satoh N."/>
            <person name="Nishiyama T."/>
            <person name="Hasebe M."/>
            <person name="Maruyama T."/>
            <person name="Minagawa J."/>
            <person name="Obokata J."/>
            <person name="Shigenobu S."/>
        </authorList>
    </citation>
    <scope>NUCLEOTIDE SEQUENCE [LARGE SCALE GENOMIC DNA]</scope>
</reference>
<dbReference type="PANTHER" id="PTHR11889">
    <property type="entry name" value="HEDGEHOG"/>
    <property type="match status" value="1"/>
</dbReference>
<dbReference type="GO" id="GO:0005509">
    <property type="term" value="F:calcium ion binding"/>
    <property type="evidence" value="ECO:0007669"/>
    <property type="project" value="TreeGrafter"/>
</dbReference>
<evidence type="ECO:0000259" key="1">
    <source>
        <dbReference type="SMART" id="SM00305"/>
    </source>
</evidence>
<dbReference type="Gene3D" id="2.170.16.10">
    <property type="entry name" value="Hedgehog/Intein (Hint) domain"/>
    <property type="match status" value="1"/>
</dbReference>
<dbReference type="AlphaFoldDB" id="A0AAV3YZL1"/>
<dbReference type="InterPro" id="IPR050387">
    <property type="entry name" value="Hedgehog_Signaling"/>
</dbReference>
<evidence type="ECO:0000313" key="2">
    <source>
        <dbReference type="EMBL" id="GFN87849.1"/>
    </source>
</evidence>
<dbReference type="InterPro" id="IPR001767">
    <property type="entry name" value="Hedgehog_Hint"/>
</dbReference>
<proteinExistence type="predicted"/>
<dbReference type="SUPFAM" id="SSF51294">
    <property type="entry name" value="Hedgehog/intein (Hint) domain"/>
    <property type="match status" value="1"/>
</dbReference>
<dbReference type="InterPro" id="IPR003586">
    <property type="entry name" value="Hint_dom_C"/>
</dbReference>
<dbReference type="Pfam" id="PF01079">
    <property type="entry name" value="Hint"/>
    <property type="match status" value="2"/>
</dbReference>
<accession>A0AAV3YZL1</accession>
<dbReference type="Proteomes" id="UP000735302">
    <property type="component" value="Unassembled WGS sequence"/>
</dbReference>
<organism evidence="2 3">
    <name type="scientific">Plakobranchus ocellatus</name>
    <dbReference type="NCBI Taxonomy" id="259542"/>
    <lineage>
        <taxon>Eukaryota</taxon>
        <taxon>Metazoa</taxon>
        <taxon>Spiralia</taxon>
        <taxon>Lophotrochozoa</taxon>
        <taxon>Mollusca</taxon>
        <taxon>Gastropoda</taxon>
        <taxon>Heterobranchia</taxon>
        <taxon>Euthyneura</taxon>
        <taxon>Panpulmonata</taxon>
        <taxon>Sacoglossa</taxon>
        <taxon>Placobranchoidea</taxon>
        <taxon>Plakobranchidae</taxon>
        <taxon>Plakobranchus</taxon>
    </lineage>
</organism>